<reference evidence="1" key="1">
    <citation type="journal article" date="2021" name="New Phytol.">
        <title>Evolutionary innovations through gain and loss of genes in the ectomycorrhizal Boletales.</title>
        <authorList>
            <person name="Wu G."/>
            <person name="Miyauchi S."/>
            <person name="Morin E."/>
            <person name="Kuo A."/>
            <person name="Drula E."/>
            <person name="Varga T."/>
            <person name="Kohler A."/>
            <person name="Feng B."/>
            <person name="Cao Y."/>
            <person name="Lipzen A."/>
            <person name="Daum C."/>
            <person name="Hundley H."/>
            <person name="Pangilinan J."/>
            <person name="Johnson J."/>
            <person name="Barry K."/>
            <person name="LaButti K."/>
            <person name="Ng V."/>
            <person name="Ahrendt S."/>
            <person name="Min B."/>
            <person name="Choi I.G."/>
            <person name="Park H."/>
            <person name="Plett J.M."/>
            <person name="Magnuson J."/>
            <person name="Spatafora J.W."/>
            <person name="Nagy L.G."/>
            <person name="Henrissat B."/>
            <person name="Grigoriev I.V."/>
            <person name="Yang Z.L."/>
            <person name="Xu J."/>
            <person name="Martin F.M."/>
        </authorList>
    </citation>
    <scope>NUCLEOTIDE SEQUENCE</scope>
    <source>
        <strain evidence="1">KUC20120723A-06</strain>
    </source>
</reference>
<dbReference type="EMBL" id="MU266351">
    <property type="protein sequence ID" value="KAH7928596.1"/>
    <property type="molecule type" value="Genomic_DNA"/>
</dbReference>
<protein>
    <submittedName>
        <fullName evidence="1">Uncharacterized protein</fullName>
    </submittedName>
</protein>
<keyword evidence="2" id="KW-1185">Reference proteome</keyword>
<evidence type="ECO:0000313" key="1">
    <source>
        <dbReference type="EMBL" id="KAH7928596.1"/>
    </source>
</evidence>
<dbReference type="Proteomes" id="UP000790709">
    <property type="component" value="Unassembled WGS sequence"/>
</dbReference>
<name>A0ACB8BRM0_9AGAM</name>
<sequence length="530" mass="60464">MRTEQTLLSLPLELLCHILGELDAYDLVSIRMICKVLKEAIDGSEALQYILDLRYYQTIAVDSTEKELPVAARRTQLKQREAAWHKLQYRSRCDLPLPAMGPIYEFVDGIYGNYVQGKIHFVQLPSIEQPKAGSSWTHLAFEWNLVDITFSPPQDLLAIVAIAADGQEHPYDIHLRTLSSNEPHPLAAVTVLQALDRDHVAPVISEPGGPVKIQVVGDYIGLLCRDIMVEGDSVGAYLQVWDWKSKNGYQFILQFQDGADDFSFLSDDTFLLLTVDGGIELHSFQDLRQPPQVTGRYALPGLMKDWVYSYAFMSGNPTPGSTFPFFDGAPYRPPQIFHPRMEDQLLVFFVAVSRESNEADTHSFVFFIHRSTLFNLQKIVHQHNPDLDVTKAPVPWPAWGPNYTRWFTQRETTDWQHSIYGHRTIETINDDPSYLSQEPRKLRIRDFNPHLARGHRSESGEGDWGRTIVSAPTTTLRRPFVEPLGSGLPYRETISKEKFDVTEAMMDGCRILLLRRDATRIRDSVEVLMF</sequence>
<comment type="caution">
    <text evidence="1">The sequence shown here is derived from an EMBL/GenBank/DDBJ whole genome shotgun (WGS) entry which is preliminary data.</text>
</comment>
<accession>A0ACB8BRM0</accession>
<proteinExistence type="predicted"/>
<gene>
    <name evidence="1" type="ORF">BV22DRAFT_1110357</name>
</gene>
<organism evidence="1 2">
    <name type="scientific">Leucogyrophana mollusca</name>
    <dbReference type="NCBI Taxonomy" id="85980"/>
    <lineage>
        <taxon>Eukaryota</taxon>
        <taxon>Fungi</taxon>
        <taxon>Dikarya</taxon>
        <taxon>Basidiomycota</taxon>
        <taxon>Agaricomycotina</taxon>
        <taxon>Agaricomycetes</taxon>
        <taxon>Agaricomycetidae</taxon>
        <taxon>Boletales</taxon>
        <taxon>Boletales incertae sedis</taxon>
        <taxon>Leucogyrophana</taxon>
    </lineage>
</organism>
<evidence type="ECO:0000313" key="2">
    <source>
        <dbReference type="Proteomes" id="UP000790709"/>
    </source>
</evidence>